<feature type="compositionally biased region" description="Polar residues" evidence="1">
    <location>
        <begin position="421"/>
        <end position="430"/>
    </location>
</feature>
<dbReference type="SMART" id="SM01177">
    <property type="entry name" value="DUF4210"/>
    <property type="match status" value="1"/>
</dbReference>
<dbReference type="InterPro" id="IPR025261">
    <property type="entry name" value="Atos-like_cons_dom"/>
</dbReference>
<dbReference type="PANTHER" id="PTHR13199:SF11">
    <property type="entry name" value="PROTEIN ATOSSA"/>
    <property type="match status" value="1"/>
</dbReference>
<dbReference type="OrthoDB" id="8625101at2759"/>
<feature type="region of interest" description="Disordered" evidence="1">
    <location>
        <begin position="409"/>
        <end position="431"/>
    </location>
</feature>
<dbReference type="InterPro" id="IPR051506">
    <property type="entry name" value="ATOS_Transcription_Regulators"/>
</dbReference>
<protein>
    <recommendedName>
        <fullName evidence="2">Atos-like conserved domain-containing protein</fullName>
    </recommendedName>
</protein>
<dbReference type="EMBL" id="LR746274">
    <property type="protein sequence ID" value="CAA7404661.1"/>
    <property type="molecule type" value="Genomic_DNA"/>
</dbReference>
<dbReference type="AlphaFoldDB" id="A0A7I8L3Q9"/>
<reference evidence="3" key="1">
    <citation type="submission" date="2020-02" db="EMBL/GenBank/DDBJ databases">
        <authorList>
            <person name="Scholz U."/>
            <person name="Mascher M."/>
            <person name="Fiebig A."/>
        </authorList>
    </citation>
    <scope>NUCLEOTIDE SEQUENCE</scope>
</reference>
<evidence type="ECO:0000259" key="2">
    <source>
        <dbReference type="SMART" id="SM01177"/>
    </source>
</evidence>
<name>A0A7I8L3Q9_SPIIN</name>
<gene>
    <name evidence="3" type="ORF">SI8410_11015339</name>
</gene>
<feature type="region of interest" description="Disordered" evidence="1">
    <location>
        <begin position="1"/>
        <end position="32"/>
    </location>
</feature>
<dbReference type="InterPro" id="IPR033473">
    <property type="entry name" value="Atos-like_C"/>
</dbReference>
<keyword evidence="4" id="KW-1185">Reference proteome</keyword>
<evidence type="ECO:0000313" key="3">
    <source>
        <dbReference type="EMBL" id="CAA7404661.1"/>
    </source>
</evidence>
<evidence type="ECO:0000256" key="1">
    <source>
        <dbReference type="SAM" id="MobiDB-lite"/>
    </source>
</evidence>
<feature type="domain" description="Atos-like conserved" evidence="2">
    <location>
        <begin position="339"/>
        <end position="398"/>
    </location>
</feature>
<feature type="compositionally biased region" description="Gly residues" evidence="1">
    <location>
        <begin position="230"/>
        <end position="239"/>
    </location>
</feature>
<dbReference type="PANTHER" id="PTHR13199">
    <property type="entry name" value="GH03947P"/>
    <property type="match status" value="1"/>
</dbReference>
<feature type="compositionally biased region" description="Low complexity" evidence="1">
    <location>
        <begin position="240"/>
        <end position="252"/>
    </location>
</feature>
<organism evidence="3 4">
    <name type="scientific">Spirodela intermedia</name>
    <name type="common">Intermediate duckweed</name>
    <dbReference type="NCBI Taxonomy" id="51605"/>
    <lineage>
        <taxon>Eukaryota</taxon>
        <taxon>Viridiplantae</taxon>
        <taxon>Streptophyta</taxon>
        <taxon>Embryophyta</taxon>
        <taxon>Tracheophyta</taxon>
        <taxon>Spermatophyta</taxon>
        <taxon>Magnoliopsida</taxon>
        <taxon>Liliopsida</taxon>
        <taxon>Araceae</taxon>
        <taxon>Lemnoideae</taxon>
        <taxon>Spirodela</taxon>
    </lineage>
</organism>
<proteinExistence type="predicted"/>
<evidence type="ECO:0000313" key="4">
    <source>
        <dbReference type="Proteomes" id="UP000663760"/>
    </source>
</evidence>
<sequence>MGLPQASAELADEPAPPPTASSPTPARAGGVGGADTGYKVCGCLSRASVADCWRKTVKEFPRSPGSFPKGESGAAGPVSLDSLKINSTDQNGGRVKQGFHVPLLRAVGIESAGLTQLANAFQGDSSASAHSRQLRKRLLSPVKEAVDRGSFGGESLDLSGGRSGGAGRVDLSALVGEVNLFASQDCKKANFGGGGCRSPLRLALYRCSKLSLGLHNGDDSRPSCAHTDWGDGGGIGGSPGEPSWSPLSLSPLGPSRPERVETCGCLHGFAEDVRGSVGDGVSELLSAPEGDELGVRGRPLEEGFDPLALRVRSQRTRSCGLEPVRFIRTPGGLPVRRSLVGSFEESLLSGCFSSGNDSQRLDGFLAILNVTGGSFSPPSRKLPFSVTSVDGDSSLLYYASIDLAGNLPQGRSKAGSKTRRTSGNEGSRASGSRLRIPVKGCIQLVISNPEGTPLHTLFCNYDLGDMPVGTKTFMRQKITIDSSRAPADPGKHGIKNCGCDCTDDSRECHLVSPLDGFLAIANDSVGSSLKVDKGIACSSAIRYALHLRFLCPFSRKCSKSSQRCKSNPLSAPRGNLTGTQEERRFYLYNDLRVVFPQRHSDSDEGKLRVEHHFPSDPRYFDISN</sequence>
<dbReference type="Pfam" id="PF13889">
    <property type="entry name" value="Chromosome_seg"/>
    <property type="match status" value="1"/>
</dbReference>
<feature type="region of interest" description="Disordered" evidence="1">
    <location>
        <begin position="218"/>
        <end position="252"/>
    </location>
</feature>
<accession>A0A7I8L3Q9</accession>
<dbReference type="Proteomes" id="UP000663760">
    <property type="component" value="Chromosome 11"/>
</dbReference>